<dbReference type="PANTHER" id="PTHR43080">
    <property type="entry name" value="CBS DOMAIN-CONTAINING PROTEIN CBSX3, MITOCHONDRIAL"/>
    <property type="match status" value="1"/>
</dbReference>
<sequence>MSAVREFMSTDAQCIKENQSLVDAARIMLNLDCGSLPICGDDGKLKGMITDRDIVLRCVALGRDPREMMARDLATGAPHWIDADANVDAAIEMMEKYQVRRLPVIADHKLVGIISQGDIARNYSEERVGELVEHISERKRLQSSSS</sequence>
<evidence type="ECO:0000313" key="4">
    <source>
        <dbReference type="EMBL" id="MDR7084281.1"/>
    </source>
</evidence>
<evidence type="ECO:0000256" key="1">
    <source>
        <dbReference type="ARBA" id="ARBA00023122"/>
    </source>
</evidence>
<evidence type="ECO:0000259" key="3">
    <source>
        <dbReference type="PROSITE" id="PS51371"/>
    </source>
</evidence>
<dbReference type="SMART" id="SM00116">
    <property type="entry name" value="CBS"/>
    <property type="match status" value="2"/>
</dbReference>
<keyword evidence="5" id="KW-1185">Reference proteome</keyword>
<dbReference type="PANTHER" id="PTHR43080:SF2">
    <property type="entry name" value="CBS DOMAIN-CONTAINING PROTEIN"/>
    <property type="match status" value="1"/>
</dbReference>
<dbReference type="Pfam" id="PF00571">
    <property type="entry name" value="CBS"/>
    <property type="match status" value="2"/>
</dbReference>
<accession>A0ABU1UGL5</accession>
<protein>
    <submittedName>
        <fullName evidence="4">CBS domain-containing protein</fullName>
    </submittedName>
</protein>
<dbReference type="Proteomes" id="UP001252243">
    <property type="component" value="Unassembled WGS sequence"/>
</dbReference>
<dbReference type="Gene3D" id="3.10.580.10">
    <property type="entry name" value="CBS-domain"/>
    <property type="match status" value="1"/>
</dbReference>
<dbReference type="InterPro" id="IPR046342">
    <property type="entry name" value="CBS_dom_sf"/>
</dbReference>
<dbReference type="PROSITE" id="PS51371">
    <property type="entry name" value="CBS"/>
    <property type="match status" value="2"/>
</dbReference>
<organism evidence="4 5">
    <name type="scientific">Arthrobacter ginsengisoli</name>
    <dbReference type="NCBI Taxonomy" id="1356565"/>
    <lineage>
        <taxon>Bacteria</taxon>
        <taxon>Bacillati</taxon>
        <taxon>Actinomycetota</taxon>
        <taxon>Actinomycetes</taxon>
        <taxon>Micrococcales</taxon>
        <taxon>Micrococcaceae</taxon>
        <taxon>Arthrobacter</taxon>
    </lineage>
</organism>
<gene>
    <name evidence="4" type="ORF">J2X01_003589</name>
</gene>
<proteinExistence type="predicted"/>
<evidence type="ECO:0000256" key="2">
    <source>
        <dbReference type="PROSITE-ProRule" id="PRU00703"/>
    </source>
</evidence>
<dbReference type="InterPro" id="IPR000644">
    <property type="entry name" value="CBS_dom"/>
</dbReference>
<keyword evidence="1 2" id="KW-0129">CBS domain</keyword>
<dbReference type="SUPFAM" id="SSF54631">
    <property type="entry name" value="CBS-domain pair"/>
    <property type="match status" value="1"/>
</dbReference>
<dbReference type="CDD" id="cd04622">
    <property type="entry name" value="CBS_pair_HRP1_like"/>
    <property type="match status" value="1"/>
</dbReference>
<reference evidence="4 5" key="1">
    <citation type="submission" date="2023-07" db="EMBL/GenBank/DDBJ databases">
        <title>Sorghum-associated microbial communities from plants grown in Nebraska, USA.</title>
        <authorList>
            <person name="Schachtman D."/>
        </authorList>
    </citation>
    <scope>NUCLEOTIDE SEQUENCE [LARGE SCALE GENOMIC DNA]</scope>
    <source>
        <strain evidence="4 5">BE167</strain>
    </source>
</reference>
<feature type="domain" description="CBS" evidence="3">
    <location>
        <begin position="8"/>
        <end position="68"/>
    </location>
</feature>
<feature type="domain" description="CBS" evidence="3">
    <location>
        <begin position="69"/>
        <end position="131"/>
    </location>
</feature>
<evidence type="ECO:0000313" key="5">
    <source>
        <dbReference type="Proteomes" id="UP001252243"/>
    </source>
</evidence>
<name>A0ABU1UGL5_9MICC</name>
<comment type="caution">
    <text evidence="4">The sequence shown here is derived from an EMBL/GenBank/DDBJ whole genome shotgun (WGS) entry which is preliminary data.</text>
</comment>
<dbReference type="RefSeq" id="WP_310060447.1">
    <property type="nucleotide sequence ID" value="NZ_JAVDVQ010000020.1"/>
</dbReference>
<dbReference type="EMBL" id="JAVDVQ010000020">
    <property type="protein sequence ID" value="MDR7084281.1"/>
    <property type="molecule type" value="Genomic_DNA"/>
</dbReference>
<dbReference type="InterPro" id="IPR051257">
    <property type="entry name" value="Diverse_CBS-Domain"/>
</dbReference>